<evidence type="ECO:0000313" key="3">
    <source>
        <dbReference type="Proteomes" id="UP001234581"/>
    </source>
</evidence>
<keyword evidence="3" id="KW-1185">Reference proteome</keyword>
<evidence type="ECO:0000313" key="2">
    <source>
        <dbReference type="EMBL" id="KAJ8654511.1"/>
    </source>
</evidence>
<dbReference type="Proteomes" id="UP001234581">
    <property type="component" value="Unassembled WGS sequence"/>
</dbReference>
<gene>
    <name evidence="2" type="ORF">O0I10_009817</name>
</gene>
<feature type="compositionally biased region" description="Polar residues" evidence="1">
    <location>
        <begin position="180"/>
        <end position="190"/>
    </location>
</feature>
<name>A0AAD7UX07_9FUNG</name>
<feature type="region of interest" description="Disordered" evidence="1">
    <location>
        <begin position="78"/>
        <end position="102"/>
    </location>
</feature>
<feature type="compositionally biased region" description="Polar residues" evidence="1">
    <location>
        <begin position="211"/>
        <end position="228"/>
    </location>
</feature>
<dbReference type="GeneID" id="83217222"/>
<feature type="compositionally biased region" description="Basic and acidic residues" evidence="1">
    <location>
        <begin position="192"/>
        <end position="210"/>
    </location>
</feature>
<dbReference type="RefSeq" id="XP_058339425.1">
    <property type="nucleotide sequence ID" value="XM_058489803.1"/>
</dbReference>
<feature type="compositionally biased region" description="Low complexity" evidence="1">
    <location>
        <begin position="229"/>
        <end position="254"/>
    </location>
</feature>
<feature type="region of interest" description="Disordered" evidence="1">
    <location>
        <begin position="148"/>
        <end position="261"/>
    </location>
</feature>
<feature type="compositionally biased region" description="Polar residues" evidence="1">
    <location>
        <begin position="156"/>
        <end position="169"/>
    </location>
</feature>
<comment type="caution">
    <text evidence="2">The sequence shown here is derived from an EMBL/GenBank/DDBJ whole genome shotgun (WGS) entry which is preliminary data.</text>
</comment>
<dbReference type="EMBL" id="JARTCD010000060">
    <property type="protein sequence ID" value="KAJ8654511.1"/>
    <property type="molecule type" value="Genomic_DNA"/>
</dbReference>
<accession>A0AAD7UX07</accession>
<proteinExistence type="predicted"/>
<dbReference type="AlphaFoldDB" id="A0AAD7UX07"/>
<reference evidence="2 3" key="1">
    <citation type="submission" date="2023-03" db="EMBL/GenBank/DDBJ databases">
        <title>Genome sequence of Lichtheimia ornata CBS 291.66.</title>
        <authorList>
            <person name="Mohabir J.T."/>
            <person name="Shea T.P."/>
            <person name="Kurbessoian T."/>
            <person name="Berby B."/>
            <person name="Fontaine J."/>
            <person name="Livny J."/>
            <person name="Gnirke A."/>
            <person name="Stajich J.E."/>
            <person name="Cuomo C.A."/>
        </authorList>
    </citation>
    <scope>NUCLEOTIDE SEQUENCE [LARGE SCALE GENOMIC DNA]</scope>
    <source>
        <strain evidence="2">CBS 291.66</strain>
    </source>
</reference>
<sequence>MPHTPHDNNNNGPQSDLDMIEHAMNSMMQGVFSTMFRSFMEPVVFETNRIQQLPENTQAGIASDDFDGSDFRRLANKSRQQRGLPEIPDNQPTQQQHDMIPAQPPSLLGMMMGEQQPNSSSGTLLDLLLPDHDRFFNRSVQAMDMFPREDEVGGPHQTSNWSFTSSSQRRVLRPDGTEESYVTSTKNGVTETIKRIKHPDGTVEETRESGSHNNGIQQSPSSTLFITNQSSPIEQQQQLPPIQPRTPQQQQQQQDGEGGPLFKMWKRIFG</sequence>
<organism evidence="2 3">
    <name type="scientific">Lichtheimia ornata</name>
    <dbReference type="NCBI Taxonomy" id="688661"/>
    <lineage>
        <taxon>Eukaryota</taxon>
        <taxon>Fungi</taxon>
        <taxon>Fungi incertae sedis</taxon>
        <taxon>Mucoromycota</taxon>
        <taxon>Mucoromycotina</taxon>
        <taxon>Mucoromycetes</taxon>
        <taxon>Mucorales</taxon>
        <taxon>Lichtheimiaceae</taxon>
        <taxon>Lichtheimia</taxon>
    </lineage>
</organism>
<evidence type="ECO:0000256" key="1">
    <source>
        <dbReference type="SAM" id="MobiDB-lite"/>
    </source>
</evidence>
<protein>
    <submittedName>
        <fullName evidence="2">Uncharacterized protein</fullName>
    </submittedName>
</protein>